<dbReference type="EMBL" id="BMNY01000001">
    <property type="protein sequence ID" value="GGM72332.1"/>
    <property type="molecule type" value="Genomic_DNA"/>
</dbReference>
<feature type="compositionally biased region" description="Low complexity" evidence="1">
    <location>
        <begin position="1"/>
        <end position="16"/>
    </location>
</feature>
<evidence type="ECO:0000256" key="1">
    <source>
        <dbReference type="SAM" id="MobiDB-lite"/>
    </source>
</evidence>
<dbReference type="AlphaFoldDB" id="A0AA37BR20"/>
<dbReference type="Proteomes" id="UP000632195">
    <property type="component" value="Unassembled WGS sequence"/>
</dbReference>
<comment type="caution">
    <text evidence="2">The sequence shown here is derived from an EMBL/GenBank/DDBJ whole genome shotgun (WGS) entry which is preliminary data.</text>
</comment>
<sequence>MSGYRNSNYRNGNYRGQGWSDRGPQQRRVKKLDMSRSEEFSYLLGRIVEPLPESVRGAIMGGIYSIASKKGANEAKEFIVRKRQEGVIDSEMGKKLIDLIFDYSKYR</sequence>
<reference evidence="2" key="1">
    <citation type="journal article" date="2014" name="Int. J. Syst. Evol. Microbiol.">
        <title>Complete genome sequence of Corynebacterium casei LMG S-19264T (=DSM 44701T), isolated from a smear-ripened cheese.</title>
        <authorList>
            <consortium name="US DOE Joint Genome Institute (JGI-PGF)"/>
            <person name="Walter F."/>
            <person name="Albersmeier A."/>
            <person name="Kalinowski J."/>
            <person name="Ruckert C."/>
        </authorList>
    </citation>
    <scope>NUCLEOTIDE SEQUENCE</scope>
    <source>
        <strain evidence="2">JCM 13583</strain>
    </source>
</reference>
<accession>A0AA37BR20</accession>
<gene>
    <name evidence="2" type="ORF">GCM10007108_08150</name>
</gene>
<proteinExistence type="predicted"/>
<organism evidence="2 3">
    <name type="scientific">Thermogymnomonas acidicola</name>
    <dbReference type="NCBI Taxonomy" id="399579"/>
    <lineage>
        <taxon>Archaea</taxon>
        <taxon>Methanobacteriati</taxon>
        <taxon>Thermoplasmatota</taxon>
        <taxon>Thermoplasmata</taxon>
        <taxon>Thermoplasmatales</taxon>
        <taxon>Thermogymnomonas</taxon>
    </lineage>
</organism>
<evidence type="ECO:0000313" key="2">
    <source>
        <dbReference type="EMBL" id="GGM72332.1"/>
    </source>
</evidence>
<dbReference type="RefSeq" id="WP_188680535.1">
    <property type="nucleotide sequence ID" value="NZ_BMNY01000001.1"/>
</dbReference>
<evidence type="ECO:0000313" key="3">
    <source>
        <dbReference type="Proteomes" id="UP000632195"/>
    </source>
</evidence>
<keyword evidence="3" id="KW-1185">Reference proteome</keyword>
<reference evidence="2" key="2">
    <citation type="submission" date="2022-09" db="EMBL/GenBank/DDBJ databases">
        <authorList>
            <person name="Sun Q."/>
            <person name="Ohkuma M."/>
        </authorList>
    </citation>
    <scope>NUCLEOTIDE SEQUENCE</scope>
    <source>
        <strain evidence="2">JCM 13583</strain>
    </source>
</reference>
<name>A0AA37BR20_9ARCH</name>
<protein>
    <submittedName>
        <fullName evidence="2">Uncharacterized protein</fullName>
    </submittedName>
</protein>
<feature type="region of interest" description="Disordered" evidence="1">
    <location>
        <begin position="1"/>
        <end position="27"/>
    </location>
</feature>